<accession>A0AAD9Q7K0</accession>
<evidence type="ECO:0000313" key="2">
    <source>
        <dbReference type="Proteomes" id="UP001249851"/>
    </source>
</evidence>
<comment type="caution">
    <text evidence="1">The sequence shown here is derived from an EMBL/GenBank/DDBJ whole genome shotgun (WGS) entry which is preliminary data.</text>
</comment>
<keyword evidence="2" id="KW-1185">Reference proteome</keyword>
<dbReference type="AlphaFoldDB" id="A0AAD9Q7K0"/>
<reference evidence="1" key="1">
    <citation type="journal article" date="2023" name="G3 (Bethesda)">
        <title>Whole genome assembly and annotation of the endangered Caribbean coral Acropora cervicornis.</title>
        <authorList>
            <person name="Selwyn J.D."/>
            <person name="Vollmer S.V."/>
        </authorList>
    </citation>
    <scope>NUCLEOTIDE SEQUENCE</scope>
    <source>
        <strain evidence="1">K2</strain>
    </source>
</reference>
<dbReference type="Proteomes" id="UP001249851">
    <property type="component" value="Unassembled WGS sequence"/>
</dbReference>
<dbReference type="EMBL" id="JARQWQ010000060">
    <property type="protein sequence ID" value="KAK2555831.1"/>
    <property type="molecule type" value="Genomic_DNA"/>
</dbReference>
<organism evidence="1 2">
    <name type="scientific">Acropora cervicornis</name>
    <name type="common">Staghorn coral</name>
    <dbReference type="NCBI Taxonomy" id="6130"/>
    <lineage>
        <taxon>Eukaryota</taxon>
        <taxon>Metazoa</taxon>
        <taxon>Cnidaria</taxon>
        <taxon>Anthozoa</taxon>
        <taxon>Hexacorallia</taxon>
        <taxon>Scleractinia</taxon>
        <taxon>Astrocoeniina</taxon>
        <taxon>Acroporidae</taxon>
        <taxon>Acropora</taxon>
    </lineage>
</organism>
<proteinExistence type="predicted"/>
<evidence type="ECO:0000313" key="1">
    <source>
        <dbReference type="EMBL" id="KAK2555831.1"/>
    </source>
</evidence>
<gene>
    <name evidence="1" type="ORF">P5673_022472</name>
</gene>
<reference evidence="1" key="2">
    <citation type="journal article" date="2023" name="Science">
        <title>Genomic signatures of disease resistance in endangered staghorn corals.</title>
        <authorList>
            <person name="Vollmer S.V."/>
            <person name="Selwyn J.D."/>
            <person name="Despard B.A."/>
            <person name="Roesel C.L."/>
        </authorList>
    </citation>
    <scope>NUCLEOTIDE SEQUENCE</scope>
    <source>
        <strain evidence="1">K2</strain>
    </source>
</reference>
<protein>
    <submittedName>
        <fullName evidence="1">Uncharacterized protein</fullName>
    </submittedName>
</protein>
<sequence>MEGNHGACFKRRATAVLKSNEIWLDSTAADSSVVPNTIAPNSLDQTNHPSSGISPFKMAKGDLSKDPEKFVLFKTISNARRHRKWLQQSILNTVIARRRLLVQVSSFIFLLVYFNGSQQQFPAGAFKRTFVGGTQFGTRIV</sequence>
<name>A0AAD9Q7K0_ACRCE</name>